<name>A0A9P6UCJ7_9FUNG</name>
<dbReference type="InterPro" id="IPR015943">
    <property type="entry name" value="WD40/YVTN_repeat-like_dom_sf"/>
</dbReference>
<feature type="compositionally biased region" description="Basic and acidic residues" evidence="4">
    <location>
        <begin position="28"/>
        <end position="50"/>
    </location>
</feature>
<keyword evidence="6" id="KW-1185">Reference proteome</keyword>
<dbReference type="PANTHER" id="PTHR16038:SF4">
    <property type="entry name" value="WD REPEAT-CONTAINING PROTEIN 74"/>
    <property type="match status" value="1"/>
</dbReference>
<dbReference type="Gene3D" id="2.130.10.10">
    <property type="entry name" value="YVTN repeat-like/Quinoprotein amine dehydrogenase"/>
    <property type="match status" value="2"/>
</dbReference>
<proteinExistence type="inferred from homology"/>
<comment type="caution">
    <text evidence="5">The sequence shown here is derived from an EMBL/GenBank/DDBJ whole genome shotgun (WGS) entry which is preliminary data.</text>
</comment>
<dbReference type="GO" id="GO:0042273">
    <property type="term" value="P:ribosomal large subunit biogenesis"/>
    <property type="evidence" value="ECO:0007669"/>
    <property type="project" value="InterPro"/>
</dbReference>
<dbReference type="CDD" id="cd22857">
    <property type="entry name" value="WDR74"/>
    <property type="match status" value="1"/>
</dbReference>
<dbReference type="EMBL" id="JAAAJB010000032">
    <property type="protein sequence ID" value="KAG0269161.1"/>
    <property type="molecule type" value="Genomic_DNA"/>
</dbReference>
<feature type="region of interest" description="Disordered" evidence="4">
    <location>
        <begin position="28"/>
        <end position="56"/>
    </location>
</feature>
<accession>A0A9P6UCJ7</accession>
<feature type="region of interest" description="Disordered" evidence="4">
    <location>
        <begin position="392"/>
        <end position="461"/>
    </location>
</feature>
<evidence type="ECO:0000256" key="4">
    <source>
        <dbReference type="SAM" id="MobiDB-lite"/>
    </source>
</evidence>
<dbReference type="InterPro" id="IPR036322">
    <property type="entry name" value="WD40_repeat_dom_sf"/>
</dbReference>
<evidence type="ECO:0000256" key="2">
    <source>
        <dbReference type="ARBA" id="ARBA00011187"/>
    </source>
</evidence>
<protein>
    <recommendedName>
        <fullName evidence="3">Ribosome biogenesis protein NSA1</fullName>
    </recommendedName>
</protein>
<reference evidence="5" key="1">
    <citation type="journal article" date="2020" name="Fungal Divers.">
        <title>Resolving the Mortierellaceae phylogeny through synthesis of multi-gene phylogenetics and phylogenomics.</title>
        <authorList>
            <person name="Vandepol N."/>
            <person name="Liber J."/>
            <person name="Desiro A."/>
            <person name="Na H."/>
            <person name="Kennedy M."/>
            <person name="Barry K."/>
            <person name="Grigoriev I.V."/>
            <person name="Miller A.N."/>
            <person name="O'Donnell K."/>
            <person name="Stajich J.E."/>
            <person name="Bonito G."/>
        </authorList>
    </citation>
    <scope>NUCLEOTIDE SEQUENCE</scope>
    <source>
        <strain evidence="5">BC1065</strain>
    </source>
</reference>
<evidence type="ECO:0000256" key="3">
    <source>
        <dbReference type="ARBA" id="ARBA00014234"/>
    </source>
</evidence>
<dbReference type="SUPFAM" id="SSF50978">
    <property type="entry name" value="WD40 repeat-like"/>
    <property type="match status" value="1"/>
</dbReference>
<evidence type="ECO:0000256" key="1">
    <source>
        <dbReference type="ARBA" id="ARBA00007861"/>
    </source>
</evidence>
<gene>
    <name evidence="5" type="primary">WDR74</name>
    <name evidence="5" type="ORF">DFQ27_004557</name>
</gene>
<dbReference type="GO" id="GO:0005730">
    <property type="term" value="C:nucleolus"/>
    <property type="evidence" value="ECO:0007669"/>
    <property type="project" value="InterPro"/>
</dbReference>
<dbReference type="GO" id="GO:0030687">
    <property type="term" value="C:preribosome, large subunit precursor"/>
    <property type="evidence" value="ECO:0007669"/>
    <property type="project" value="TreeGrafter"/>
</dbReference>
<comment type="subunit">
    <text evidence="2">Component of the pre-66S ribosomal particle.</text>
</comment>
<dbReference type="InterPro" id="IPR037379">
    <property type="entry name" value="WDR74/Nsa1"/>
</dbReference>
<dbReference type="OrthoDB" id="18388at2759"/>
<evidence type="ECO:0000313" key="5">
    <source>
        <dbReference type="EMBL" id="KAG0269161.1"/>
    </source>
</evidence>
<feature type="region of interest" description="Disordered" evidence="4">
    <location>
        <begin position="192"/>
        <end position="222"/>
    </location>
</feature>
<evidence type="ECO:0000313" key="6">
    <source>
        <dbReference type="Proteomes" id="UP000807716"/>
    </source>
</evidence>
<dbReference type="Proteomes" id="UP000807716">
    <property type="component" value="Unassembled WGS sequence"/>
</dbReference>
<feature type="compositionally biased region" description="Acidic residues" evidence="4">
    <location>
        <begin position="403"/>
        <end position="426"/>
    </location>
</feature>
<sequence>MPQKFYTGDENGLVKVVIVPDAPAPEKQIKSIRNVERAPKDGKQQKKEEEAQGTTVEVWGQPDRNRAIQLMTWDHDRKHLVVARKNGLVQLLNPQDGSITLEVQQTMPPKQGKIEPAFVGLFANTKNLITCTNAGVLTMYAIESPTTSQTVNLGQNLCRMRVHPHDHHLVATCGNEEELTIWDLHQIFPEESSTTTTTTTTTAGAHDEKKNTSRHKTKDNLSKGQVFKAKNVKNDFLDLRVPVWNTDFQFLDSKDHHHHRLAVGTRNHQLRVYDTKQARRPVVDVEIGTMPVVALANGKDATEVVFSDTVTNVFSVDTLTGSIIGQYKGFAGVTTALACYTPNDDSNKTNLVTVSMDRHLRVHDMTGARKLLHQVYLKQRMTAVVVGEYVPDKKSKKRGNKGDDEDDEGADADGNENDDDDDEDVWEQMGKLEEKTTKSKKSRPSSSSTKTKVATKKRKTQ</sequence>
<organism evidence="5 6">
    <name type="scientific">Actinomortierella ambigua</name>
    <dbReference type="NCBI Taxonomy" id="1343610"/>
    <lineage>
        <taxon>Eukaryota</taxon>
        <taxon>Fungi</taxon>
        <taxon>Fungi incertae sedis</taxon>
        <taxon>Mucoromycota</taxon>
        <taxon>Mortierellomycotina</taxon>
        <taxon>Mortierellomycetes</taxon>
        <taxon>Mortierellales</taxon>
        <taxon>Mortierellaceae</taxon>
        <taxon>Actinomortierella</taxon>
    </lineage>
</organism>
<dbReference type="AlphaFoldDB" id="A0A9P6UCJ7"/>
<dbReference type="PANTHER" id="PTHR16038">
    <property type="entry name" value="NOP SEVEN ASSOCIATED PROTEIN 1"/>
    <property type="match status" value="1"/>
</dbReference>
<comment type="similarity">
    <text evidence="1">Belongs to the NSA1 family.</text>
</comment>